<reference evidence="5" key="1">
    <citation type="submission" date="2025-08" db="UniProtKB">
        <authorList>
            <consortium name="RefSeq"/>
        </authorList>
    </citation>
    <scope>IDENTIFICATION</scope>
    <source>
        <tissue evidence="5">Whole organism</tissue>
    </source>
</reference>
<feature type="region of interest" description="Disordered" evidence="1">
    <location>
        <begin position="212"/>
        <end position="245"/>
    </location>
</feature>
<dbReference type="InterPro" id="IPR031941">
    <property type="entry name" value="DUF4773"/>
</dbReference>
<dbReference type="Proteomes" id="UP000504606">
    <property type="component" value="Unplaced"/>
</dbReference>
<evidence type="ECO:0000256" key="2">
    <source>
        <dbReference type="SAM" id="SignalP"/>
    </source>
</evidence>
<feature type="domain" description="DUF4773" evidence="3">
    <location>
        <begin position="81"/>
        <end position="205"/>
    </location>
</feature>
<dbReference type="RefSeq" id="XP_052128922.1">
    <property type="nucleotide sequence ID" value="XM_052272962.1"/>
</dbReference>
<feature type="compositionally biased region" description="Low complexity" evidence="1">
    <location>
        <begin position="281"/>
        <end position="293"/>
    </location>
</feature>
<evidence type="ECO:0000313" key="4">
    <source>
        <dbReference type="Proteomes" id="UP000504606"/>
    </source>
</evidence>
<feature type="signal peptide" evidence="2">
    <location>
        <begin position="1"/>
        <end position="26"/>
    </location>
</feature>
<gene>
    <name evidence="5" type="primary">LOC113213266</name>
</gene>
<dbReference type="Pfam" id="PF15998">
    <property type="entry name" value="DUF4773"/>
    <property type="match status" value="1"/>
</dbReference>
<dbReference type="AlphaFoldDB" id="A0A9C6XS40"/>
<proteinExistence type="predicted"/>
<protein>
    <submittedName>
        <fullName evidence="5">Uncharacterized protein LOC113213266</fullName>
    </submittedName>
</protein>
<keyword evidence="4" id="KW-1185">Reference proteome</keyword>
<dbReference type="GeneID" id="113213266"/>
<feature type="compositionally biased region" description="Low complexity" evidence="1">
    <location>
        <begin position="233"/>
        <end position="244"/>
    </location>
</feature>
<dbReference type="PROSITE" id="PS51257">
    <property type="entry name" value="PROKAR_LIPOPROTEIN"/>
    <property type="match status" value="1"/>
</dbReference>
<feature type="region of interest" description="Disordered" evidence="1">
    <location>
        <begin position="281"/>
        <end position="312"/>
    </location>
</feature>
<sequence>MLSRRRLLCAALALHAMAACVSVTESVGITDLVWWGADMLAGSGADGEQRDGSESGAGGAAGAAAGGAAAAGSPAAGPRRTCHCSGPACMCCLDFNMTYIDLGGPGCVRLRYLGQDSGVAMNVSYGDSLLHSEVVKDSSPSQTCMDILSSLAQVCARFSSLEPVTAEGAEAAGEAEVKRGCLQFEPNLLGEVQASYPVGCFRMTPTSMTLEPQTAAPAVTTSQPEEAEGGEGSATTETPSTGPTDLSAESLIAAVSETAEQGIDLLTNWLGLALEEDNNATTTDTLEATSTAAPEEGTVGARGYRQGSVSLA</sequence>
<dbReference type="KEGG" id="foc:113213266"/>
<evidence type="ECO:0000259" key="3">
    <source>
        <dbReference type="Pfam" id="PF15998"/>
    </source>
</evidence>
<feature type="chain" id="PRO_5039291097" evidence="2">
    <location>
        <begin position="27"/>
        <end position="312"/>
    </location>
</feature>
<organism evidence="4 5">
    <name type="scientific">Frankliniella occidentalis</name>
    <name type="common">Western flower thrips</name>
    <name type="synonym">Euthrips occidentalis</name>
    <dbReference type="NCBI Taxonomy" id="133901"/>
    <lineage>
        <taxon>Eukaryota</taxon>
        <taxon>Metazoa</taxon>
        <taxon>Ecdysozoa</taxon>
        <taxon>Arthropoda</taxon>
        <taxon>Hexapoda</taxon>
        <taxon>Insecta</taxon>
        <taxon>Pterygota</taxon>
        <taxon>Neoptera</taxon>
        <taxon>Paraneoptera</taxon>
        <taxon>Thysanoptera</taxon>
        <taxon>Terebrantia</taxon>
        <taxon>Thripoidea</taxon>
        <taxon>Thripidae</taxon>
        <taxon>Frankliniella</taxon>
    </lineage>
</organism>
<dbReference type="PANTHER" id="PTHR36299">
    <property type="entry name" value="AGAP008005-PA"/>
    <property type="match status" value="1"/>
</dbReference>
<dbReference type="PANTHER" id="PTHR36299:SF2">
    <property type="entry name" value="DUF4773 DOMAIN-CONTAINING PROTEIN"/>
    <property type="match status" value="1"/>
</dbReference>
<name>A0A9C6XS40_FRAOC</name>
<accession>A0A9C6XS40</accession>
<dbReference type="OrthoDB" id="6590335at2759"/>
<keyword evidence="2" id="KW-0732">Signal</keyword>
<evidence type="ECO:0000313" key="5">
    <source>
        <dbReference type="RefSeq" id="XP_052128922.1"/>
    </source>
</evidence>
<evidence type="ECO:0000256" key="1">
    <source>
        <dbReference type="SAM" id="MobiDB-lite"/>
    </source>
</evidence>